<organism evidence="2 3">
    <name type="scientific">Mya arenaria</name>
    <name type="common">Soft-shell clam</name>
    <dbReference type="NCBI Taxonomy" id="6604"/>
    <lineage>
        <taxon>Eukaryota</taxon>
        <taxon>Metazoa</taxon>
        <taxon>Spiralia</taxon>
        <taxon>Lophotrochozoa</taxon>
        <taxon>Mollusca</taxon>
        <taxon>Bivalvia</taxon>
        <taxon>Autobranchia</taxon>
        <taxon>Heteroconchia</taxon>
        <taxon>Euheterodonta</taxon>
        <taxon>Imparidentia</taxon>
        <taxon>Neoheterodontei</taxon>
        <taxon>Myida</taxon>
        <taxon>Myoidea</taxon>
        <taxon>Myidae</taxon>
        <taxon>Mya</taxon>
    </lineage>
</organism>
<dbReference type="EMBL" id="CP111025">
    <property type="protein sequence ID" value="WAR25124.1"/>
    <property type="molecule type" value="Genomic_DNA"/>
</dbReference>
<proteinExistence type="predicted"/>
<protein>
    <submittedName>
        <fullName evidence="2">CLCA1-like protein</fullName>
    </submittedName>
</protein>
<dbReference type="Proteomes" id="UP001164746">
    <property type="component" value="Chromosome 14"/>
</dbReference>
<dbReference type="NCBIfam" id="NF041940">
    <property type="entry name" value="choice_anch_X"/>
    <property type="match status" value="1"/>
</dbReference>
<evidence type="ECO:0000313" key="3">
    <source>
        <dbReference type="Proteomes" id="UP001164746"/>
    </source>
</evidence>
<sequence>MTEASKYIYKATRQQAYFKEITILLPNTWSSHASYGQATSETIQLADVIITDPIRGKRSLPQARSYEGCGKQGVHVLLTKEFFDNPSYEPYRNNSAKYFVHAFAQFRWGVFQEYSEEGEEVFYISFNSGYPEAIKCVYYLRGLIERNNAAVTTPCYITNSLDPVTGLYEKDCIWSPYPTRQRAKASIMDHQYITAIETFCDDDKADYMTVHNYEAPSKHNRLCEHRSTWDIVSNTDDFKDGKNPLVGLTDSLLTPTFKVVRASSRKKRTLVRFNPNLEESVTSGLITDIKRLQLELNSEEVEVIHKEETVGKWTYKIYQSSELSQRVQVTISSADENHSLDPLTVRPSSKLIQEDPPAMLLILDVTQGVHPVLGLNATVLIEGPDSLRTVLQLFDNGGGADVNKNDGVYSRYFTKISTGGVYHFTFKIKGYGEDVYQREQTYSVDNFDAVSYELFVGYDIDDVRQFLQFTDTGVYNGKGIVQKEIIQTSSSGSTVEKALIMPKRQSRTLAFSIKVVDALGNTSRTSNVASALNPWR</sequence>
<accession>A0ABY7FV18</accession>
<gene>
    <name evidence="2" type="ORF">MAR_010828</name>
</gene>
<dbReference type="Pfam" id="PF08434">
    <property type="entry name" value="CLCA"/>
    <property type="match status" value="1"/>
</dbReference>
<evidence type="ECO:0000313" key="2">
    <source>
        <dbReference type="EMBL" id="WAR25124.1"/>
    </source>
</evidence>
<keyword evidence="3" id="KW-1185">Reference proteome</keyword>
<evidence type="ECO:0000259" key="1">
    <source>
        <dbReference type="Pfam" id="PF08434"/>
    </source>
</evidence>
<dbReference type="InterPro" id="IPR013642">
    <property type="entry name" value="CLCA_N"/>
</dbReference>
<reference evidence="2" key="1">
    <citation type="submission" date="2022-11" db="EMBL/GenBank/DDBJ databases">
        <title>Centuries of genome instability and evolution in soft-shell clam transmissible cancer (bioRxiv).</title>
        <authorList>
            <person name="Hart S.F.M."/>
            <person name="Yonemitsu M.A."/>
            <person name="Giersch R.M."/>
            <person name="Beal B.F."/>
            <person name="Arriagada G."/>
            <person name="Davis B.W."/>
            <person name="Ostrander E.A."/>
            <person name="Goff S.P."/>
            <person name="Metzger M.J."/>
        </authorList>
    </citation>
    <scope>NUCLEOTIDE SEQUENCE</scope>
    <source>
        <strain evidence="2">MELC-2E11</strain>
        <tissue evidence="2">Siphon/mantle</tissue>
    </source>
</reference>
<feature type="domain" description="Calcium-activated chloride channel N-terminal" evidence="1">
    <location>
        <begin position="2"/>
        <end position="241"/>
    </location>
</feature>
<name>A0ABY7FV18_MYAAR</name>